<keyword evidence="3" id="KW-0406">Ion transport</keyword>
<evidence type="ECO:0000313" key="5">
    <source>
        <dbReference type="Proteomes" id="UP001626603"/>
    </source>
</evidence>
<sequence length="102" mass="11921">MVRSEVAVGTPWIEIVDRASPHIVLAAACFSRVLYLALLLGEEEETLRALERSITRTRRKVNAMDRVLIPRIVETLRYIEEQEREDLHRRKITRAKKRGEPE</sequence>
<accession>A0ABD8ABG3</accession>
<keyword evidence="2" id="KW-0813">Transport</keyword>
<dbReference type="Proteomes" id="UP001626603">
    <property type="component" value="Chromosome"/>
</dbReference>
<proteinExistence type="inferred from homology"/>
<name>A0ABD8ABG3_9EURY</name>
<evidence type="ECO:0000256" key="1">
    <source>
        <dbReference type="ARBA" id="ARBA00005850"/>
    </source>
</evidence>
<dbReference type="Pfam" id="PF01813">
    <property type="entry name" value="ATP-synt_D"/>
    <property type="match status" value="1"/>
</dbReference>
<keyword evidence="5" id="KW-1185">Reference proteome</keyword>
<reference evidence="4 5" key="1">
    <citation type="submission" date="2023-10" db="EMBL/GenBank/DDBJ databases">
        <title>The complete genome sequence of Methanoculleus palmolei DSM 4273.</title>
        <authorList>
            <person name="Lai S.-J."/>
            <person name="You Y.-T."/>
            <person name="Chen S.-C."/>
        </authorList>
    </citation>
    <scope>NUCLEOTIDE SEQUENCE [LARGE SCALE GENOMIC DNA]</scope>
    <source>
        <strain evidence="4 5">DSM 4273</strain>
    </source>
</reference>
<organism evidence="4 5">
    <name type="scientific">Methanoculleus palmolei</name>
    <dbReference type="NCBI Taxonomy" id="72612"/>
    <lineage>
        <taxon>Archaea</taxon>
        <taxon>Methanobacteriati</taxon>
        <taxon>Methanobacteriota</taxon>
        <taxon>Stenosarchaea group</taxon>
        <taxon>Methanomicrobia</taxon>
        <taxon>Methanomicrobiales</taxon>
        <taxon>Methanomicrobiaceae</taxon>
        <taxon>Methanoculleus</taxon>
    </lineage>
</organism>
<evidence type="ECO:0000313" key="4">
    <source>
        <dbReference type="EMBL" id="WOX56443.1"/>
    </source>
</evidence>
<gene>
    <name evidence="4" type="ORF">R6Y95_03685</name>
</gene>
<evidence type="ECO:0000256" key="3">
    <source>
        <dbReference type="ARBA" id="ARBA00023065"/>
    </source>
</evidence>
<dbReference type="InterPro" id="IPR002699">
    <property type="entry name" value="V_ATPase_D"/>
</dbReference>
<evidence type="ECO:0000256" key="2">
    <source>
        <dbReference type="ARBA" id="ARBA00022448"/>
    </source>
</evidence>
<comment type="similarity">
    <text evidence="1">Belongs to the V-ATPase D subunit family.</text>
</comment>
<dbReference type="EMBL" id="CP137641">
    <property type="protein sequence ID" value="WOX56443.1"/>
    <property type="molecule type" value="Genomic_DNA"/>
</dbReference>
<protein>
    <submittedName>
        <fullName evidence="4">V-type ATP synthase subunit D</fullName>
    </submittedName>
</protein>
<dbReference type="GO" id="GO:0006811">
    <property type="term" value="P:monoatomic ion transport"/>
    <property type="evidence" value="ECO:0007669"/>
    <property type="project" value="UniProtKB-KW"/>
</dbReference>
<dbReference type="AlphaFoldDB" id="A0ABD8ABG3"/>
<dbReference type="Gene3D" id="1.10.287.3240">
    <property type="match status" value="1"/>
</dbReference>
<dbReference type="PROSITE" id="PS51257">
    <property type="entry name" value="PROKAR_LIPOPROTEIN"/>
    <property type="match status" value="1"/>
</dbReference>